<feature type="domain" description="S phase cyclin A-associated protein in the endoplasmic reticulum N-terminal" evidence="2">
    <location>
        <begin position="32"/>
        <end position="111"/>
    </location>
</feature>
<dbReference type="EMBL" id="QUTG01001694">
    <property type="protein sequence ID" value="RHY98944.1"/>
    <property type="molecule type" value="Genomic_DNA"/>
</dbReference>
<evidence type="ECO:0000313" key="5">
    <source>
        <dbReference type="Proteomes" id="UP000285430"/>
    </source>
</evidence>
<comment type="caution">
    <text evidence="4">The sequence shown here is derived from an EMBL/GenBank/DDBJ whole genome shotgun (WGS) entry which is preliminary data.</text>
</comment>
<proteinExistence type="predicted"/>
<sequence length="744" mass="82888">MDSHVCGVETRDDDNTMMRGSDSQGHRHHVDDEQVSFKMRLWDYLLRNVHSAVDELYCMCELESSTSHCEDAARVLQSCHDDFIKLMECIRMQSSMSSKSSVAWEVKKGSQWSQLGKPTTGVVVQALERIAKTTSPPPASVPSPPFVSSSLVMIKPNSARPASSPSPASPTDDRGASSPHVVPMRHQKLSLPRKPKRSPSETKLLSEQRLDTVTANKHAIESARVGDMMWAKLARADRLKQAHLRWIVSKAGSENTKVDEINFIQTLMHQDRKMEAESIRAAAKAKEVQLELRVSQIQKRHEGVQARRLKYQQEKKGCGASTTSKRSPPTNSSPPIGPAGSSKRKSSKQPSRQSAASTSHHQDGRDAVMPSLEASVELTMKKNAQRLRDRMRFLTKATNIDDVALHDTLTSFLTPPSISNVTSHMSNTITSPHDLARLATVPTLRWVSKPTIALALRVVFLQCAAHRQHIDTLVGSNLVLPLVDVLVWALQHWDRNDVLRWAMPVLALCLGPASTSKFDAIREDIGRYIANVGILFRVADRFALVAVTQQDDLFRLTCHFLCALTTQHRPKRVVVRSMQDLRVPVAKIFKTTGLFGMVTLLLASVPIHEFDHVTTNNNKNDNVTLHNDDTHASQPTPLLSSSASVRALSGLILRALANMARLDVMWFQSVVGTPANQPRFVHLVRTVLLSARHELLVELLPLLGYYVLRNPPHQALLRCIDDGQPSLLQLLAMLPFSYFSDPRY</sequence>
<dbReference type="PANTHER" id="PTHR31434">
    <property type="entry name" value="S PHASE CYCLIN A-ASSOCIATED PROTEIN IN THE ENDOPLASMIC RETICULUM"/>
    <property type="match status" value="1"/>
</dbReference>
<organism evidence="4 5">
    <name type="scientific">Aphanomyces astaci</name>
    <name type="common">Crayfish plague agent</name>
    <dbReference type="NCBI Taxonomy" id="112090"/>
    <lineage>
        <taxon>Eukaryota</taxon>
        <taxon>Sar</taxon>
        <taxon>Stramenopiles</taxon>
        <taxon>Oomycota</taxon>
        <taxon>Saprolegniomycetes</taxon>
        <taxon>Saprolegniales</taxon>
        <taxon>Verrucalvaceae</taxon>
        <taxon>Aphanomyces</taxon>
    </lineage>
</organism>
<dbReference type="Proteomes" id="UP000285712">
    <property type="component" value="Unassembled WGS sequence"/>
</dbReference>
<feature type="compositionally biased region" description="Polar residues" evidence="1">
    <location>
        <begin position="320"/>
        <end position="330"/>
    </location>
</feature>
<name>A0A3R7BHA3_APHAT</name>
<feature type="compositionally biased region" description="Low complexity" evidence="1">
    <location>
        <begin position="348"/>
        <end position="357"/>
    </location>
</feature>
<evidence type="ECO:0000256" key="1">
    <source>
        <dbReference type="SAM" id="MobiDB-lite"/>
    </source>
</evidence>
<dbReference type="AlphaFoldDB" id="A0A3R7BHA3"/>
<feature type="compositionally biased region" description="Low complexity" evidence="1">
    <location>
        <begin position="157"/>
        <end position="170"/>
    </location>
</feature>
<evidence type="ECO:0000313" key="3">
    <source>
        <dbReference type="EMBL" id="RHY98944.1"/>
    </source>
</evidence>
<reference evidence="5 6" key="1">
    <citation type="submission" date="2018-08" db="EMBL/GenBank/DDBJ databases">
        <title>Aphanomyces genome sequencing and annotation.</title>
        <authorList>
            <person name="Minardi D."/>
            <person name="Oidtmann B."/>
            <person name="Van Der Giezen M."/>
            <person name="Studholme D.J."/>
        </authorList>
    </citation>
    <scope>NUCLEOTIDE SEQUENCE [LARGE SCALE GENOMIC DNA]</scope>
    <source>
        <strain evidence="4 5">Da</strain>
        <strain evidence="3 6">Sv</strain>
    </source>
</reference>
<protein>
    <recommendedName>
        <fullName evidence="2">S phase cyclin A-associated protein in the endoplasmic reticulum N-terminal domain-containing protein</fullName>
    </recommendedName>
</protein>
<dbReference type="PANTHER" id="PTHR31434:SF2">
    <property type="entry name" value="S PHASE CYCLIN A-ASSOCIATED PROTEIN IN THE ENDOPLASMIC RETICULUM"/>
    <property type="match status" value="1"/>
</dbReference>
<evidence type="ECO:0000313" key="6">
    <source>
        <dbReference type="Proteomes" id="UP000285712"/>
    </source>
</evidence>
<dbReference type="VEuPathDB" id="FungiDB:H257_10421"/>
<dbReference type="Pfam" id="PF16501">
    <property type="entry name" value="SCAPER_N"/>
    <property type="match status" value="1"/>
</dbReference>
<dbReference type="InterPro" id="IPR032446">
    <property type="entry name" value="SCAPER_N"/>
</dbReference>
<evidence type="ECO:0000313" key="4">
    <source>
        <dbReference type="EMBL" id="RHZ28794.1"/>
    </source>
</evidence>
<gene>
    <name evidence="3" type="ORF">DYB35_006509</name>
    <name evidence="4" type="ORF">DYB37_008240</name>
</gene>
<feature type="region of interest" description="Disordered" evidence="1">
    <location>
        <begin position="299"/>
        <end position="367"/>
    </location>
</feature>
<accession>A0A3R7BHA3</accession>
<feature type="region of interest" description="Disordered" evidence="1">
    <location>
        <begin position="157"/>
        <end position="203"/>
    </location>
</feature>
<feature type="compositionally biased region" description="Basic and acidic residues" evidence="1">
    <location>
        <begin position="1"/>
        <end position="16"/>
    </location>
</feature>
<feature type="compositionally biased region" description="Basic residues" evidence="1">
    <location>
        <begin position="183"/>
        <end position="197"/>
    </location>
</feature>
<feature type="region of interest" description="Disordered" evidence="1">
    <location>
        <begin position="1"/>
        <end position="30"/>
    </location>
</feature>
<dbReference type="Proteomes" id="UP000285430">
    <property type="component" value="Unassembled WGS sequence"/>
</dbReference>
<evidence type="ECO:0000259" key="2">
    <source>
        <dbReference type="Pfam" id="PF16501"/>
    </source>
</evidence>
<dbReference type="EMBL" id="QUTH01001886">
    <property type="protein sequence ID" value="RHZ28794.1"/>
    <property type="molecule type" value="Genomic_DNA"/>
</dbReference>
<feature type="compositionally biased region" description="Basic and acidic residues" evidence="1">
    <location>
        <begin position="299"/>
        <end position="317"/>
    </location>
</feature>